<evidence type="ECO:0000256" key="6">
    <source>
        <dbReference type="ARBA" id="ARBA00023033"/>
    </source>
</evidence>
<proteinExistence type="inferred from homology"/>
<comment type="similarity">
    <text evidence="1">Belongs to the cytochrome P450 family.</text>
</comment>
<dbReference type="SUPFAM" id="SSF48264">
    <property type="entry name" value="Cytochrome P450"/>
    <property type="match status" value="1"/>
</dbReference>
<evidence type="ECO:0000256" key="1">
    <source>
        <dbReference type="ARBA" id="ARBA00010617"/>
    </source>
</evidence>
<feature type="non-terminal residue" evidence="7">
    <location>
        <position position="327"/>
    </location>
</feature>
<keyword evidence="6" id="KW-0503">Monooxygenase</keyword>
<organism evidence="7 8">
    <name type="scientific">Kibdelosporangium lantanae</name>
    <dbReference type="NCBI Taxonomy" id="1497396"/>
    <lineage>
        <taxon>Bacteria</taxon>
        <taxon>Bacillati</taxon>
        <taxon>Actinomycetota</taxon>
        <taxon>Actinomycetes</taxon>
        <taxon>Pseudonocardiales</taxon>
        <taxon>Pseudonocardiaceae</taxon>
        <taxon>Kibdelosporangium</taxon>
    </lineage>
</organism>
<evidence type="ECO:0000256" key="4">
    <source>
        <dbReference type="ARBA" id="ARBA00023002"/>
    </source>
</evidence>
<evidence type="ECO:0000256" key="2">
    <source>
        <dbReference type="ARBA" id="ARBA00022617"/>
    </source>
</evidence>
<dbReference type="PRINTS" id="PR00463">
    <property type="entry name" value="EP450I"/>
</dbReference>
<dbReference type="Proteomes" id="UP001597045">
    <property type="component" value="Unassembled WGS sequence"/>
</dbReference>
<evidence type="ECO:0000313" key="8">
    <source>
        <dbReference type="Proteomes" id="UP001597045"/>
    </source>
</evidence>
<dbReference type="PANTHER" id="PTHR24291:SF50">
    <property type="entry name" value="BIFUNCTIONAL ALBAFLAVENONE MONOOXYGENASE_TERPENE SYNTHASE"/>
    <property type="match status" value="1"/>
</dbReference>
<dbReference type="InterPro" id="IPR002401">
    <property type="entry name" value="Cyt_P450_E_grp-I"/>
</dbReference>
<dbReference type="InterPro" id="IPR036396">
    <property type="entry name" value="Cyt_P450_sf"/>
</dbReference>
<keyword evidence="8" id="KW-1185">Reference proteome</keyword>
<dbReference type="InterPro" id="IPR001128">
    <property type="entry name" value="Cyt_P450"/>
</dbReference>
<dbReference type="Pfam" id="PF00067">
    <property type="entry name" value="p450"/>
    <property type="match status" value="1"/>
</dbReference>
<reference evidence="8" key="1">
    <citation type="journal article" date="2019" name="Int. J. Syst. Evol. Microbiol.">
        <title>The Global Catalogue of Microorganisms (GCM) 10K type strain sequencing project: providing services to taxonomists for standard genome sequencing and annotation.</title>
        <authorList>
            <consortium name="The Broad Institute Genomics Platform"/>
            <consortium name="The Broad Institute Genome Sequencing Center for Infectious Disease"/>
            <person name="Wu L."/>
            <person name="Ma J."/>
        </authorList>
    </citation>
    <scope>NUCLEOTIDE SEQUENCE [LARGE SCALE GENOMIC DNA]</scope>
    <source>
        <strain evidence="8">JCM 31486</strain>
    </source>
</reference>
<comment type="caution">
    <text evidence="7">The sequence shown here is derived from an EMBL/GenBank/DDBJ whole genome shotgun (WGS) entry which is preliminary data.</text>
</comment>
<dbReference type="InterPro" id="IPR050196">
    <property type="entry name" value="Cytochrome_P450_Monoox"/>
</dbReference>
<protein>
    <submittedName>
        <fullName evidence="7">Cytochrome P450</fullName>
    </submittedName>
</protein>
<gene>
    <name evidence="7" type="ORF">ACFQ1S_28070</name>
</gene>
<dbReference type="PANTHER" id="PTHR24291">
    <property type="entry name" value="CYTOCHROME P450 FAMILY 4"/>
    <property type="match status" value="1"/>
</dbReference>
<dbReference type="PRINTS" id="PR00385">
    <property type="entry name" value="P450"/>
</dbReference>
<evidence type="ECO:0000256" key="5">
    <source>
        <dbReference type="ARBA" id="ARBA00023004"/>
    </source>
</evidence>
<accession>A0ABW3MEI7</accession>
<keyword evidence="5" id="KW-0408">Iron</keyword>
<keyword evidence="4" id="KW-0560">Oxidoreductase</keyword>
<dbReference type="EMBL" id="JBHTIS010001990">
    <property type="protein sequence ID" value="MFD1049118.1"/>
    <property type="molecule type" value="Genomic_DNA"/>
</dbReference>
<name>A0ABW3MEI7_9PSEU</name>
<evidence type="ECO:0000313" key="7">
    <source>
        <dbReference type="EMBL" id="MFD1049118.1"/>
    </source>
</evidence>
<sequence length="327" mass="36463">MPAPVAPRHIPVLGHVFALGRDPIGFLRNSRAYGDLVTFYLGTRPVHLVNSPDLIRKVLVTEARNFRRGKIFTKARELFGDGLATADDPVHMRQRRVMQPSFHRDRIAGYVDVMRGQITEMCGSWASGVRIAADRQMVALTLQVAAKSLFRADLGAEAVAEVCRSLSPVLNGLTRRTMMPVELLERIPTPANRRFDHALHRMVTVVESVIAAYRREGVDHGDLLSMMVAQMPDDAEVRAQVLNVLMAGTETTATTLAWVWYELARNPVVRQRVFDEITEVLNGRPVGTDDIAEFAYLGRVLVETLRLHTPVWLLTRQAVSAVRLGGV</sequence>
<dbReference type="Gene3D" id="1.10.630.10">
    <property type="entry name" value="Cytochrome P450"/>
    <property type="match status" value="1"/>
</dbReference>
<evidence type="ECO:0000256" key="3">
    <source>
        <dbReference type="ARBA" id="ARBA00022723"/>
    </source>
</evidence>
<keyword evidence="3" id="KW-0479">Metal-binding</keyword>
<keyword evidence="2" id="KW-0349">Heme</keyword>